<dbReference type="InterPro" id="IPR027359">
    <property type="entry name" value="Volt_channel_dom_sf"/>
</dbReference>
<dbReference type="Pfam" id="PF00520">
    <property type="entry name" value="Ion_trans"/>
    <property type="match status" value="1"/>
</dbReference>
<dbReference type="GO" id="GO:0005248">
    <property type="term" value="F:voltage-gated sodium channel activity"/>
    <property type="evidence" value="ECO:0007669"/>
    <property type="project" value="TreeGrafter"/>
</dbReference>
<name>A0A7R8CAW2_LEPSM</name>
<dbReference type="SUPFAM" id="SSF81324">
    <property type="entry name" value="Voltage-gated potassium channels"/>
    <property type="match status" value="1"/>
</dbReference>
<comment type="subcellular location">
    <subcellularLocation>
        <location evidence="1">Membrane</location>
        <topology evidence="1">Multi-pass membrane protein</topology>
    </subcellularLocation>
</comment>
<keyword evidence="4 6" id="KW-0472">Membrane</keyword>
<accession>A0A7R8CAW2</accession>
<evidence type="ECO:0000259" key="7">
    <source>
        <dbReference type="Pfam" id="PF00520"/>
    </source>
</evidence>
<feature type="compositionally biased region" description="Polar residues" evidence="5">
    <location>
        <begin position="715"/>
        <end position="726"/>
    </location>
</feature>
<feature type="region of interest" description="Disordered" evidence="5">
    <location>
        <begin position="657"/>
        <end position="726"/>
    </location>
</feature>
<dbReference type="GO" id="GO:0001518">
    <property type="term" value="C:voltage-gated sodium channel complex"/>
    <property type="evidence" value="ECO:0007669"/>
    <property type="project" value="TreeGrafter"/>
</dbReference>
<keyword evidence="3 6" id="KW-1133">Transmembrane helix</keyword>
<evidence type="ECO:0000256" key="1">
    <source>
        <dbReference type="ARBA" id="ARBA00004141"/>
    </source>
</evidence>
<dbReference type="GO" id="GO:0008332">
    <property type="term" value="F:low voltage-gated calcium channel activity"/>
    <property type="evidence" value="ECO:0007669"/>
    <property type="project" value="TreeGrafter"/>
</dbReference>
<feature type="compositionally biased region" description="Low complexity" evidence="5">
    <location>
        <begin position="657"/>
        <end position="675"/>
    </location>
</feature>
<feature type="transmembrane region" description="Helical" evidence="6">
    <location>
        <begin position="466"/>
        <end position="488"/>
    </location>
</feature>
<evidence type="ECO:0000313" key="8">
    <source>
        <dbReference type="EMBL" id="CAF2750590.1"/>
    </source>
</evidence>
<dbReference type="AlphaFoldDB" id="A0A7R8CAW2"/>
<feature type="transmembrane region" description="Helical" evidence="6">
    <location>
        <begin position="341"/>
        <end position="358"/>
    </location>
</feature>
<dbReference type="PANTHER" id="PTHR10037:SF230">
    <property type="entry name" value="CA[2+]-CHANNEL PROTEIN ALPHA[[1]] SUBUNIT T, ISOFORM F"/>
    <property type="match status" value="1"/>
</dbReference>
<dbReference type="Gene3D" id="1.10.287.70">
    <property type="match status" value="2"/>
</dbReference>
<reference evidence="8" key="1">
    <citation type="submission" date="2021-02" db="EMBL/GenBank/DDBJ databases">
        <authorList>
            <person name="Bekaert M."/>
        </authorList>
    </citation>
    <scope>NUCLEOTIDE SEQUENCE</scope>
    <source>
        <strain evidence="8">IoA-00</strain>
    </source>
</reference>
<feature type="domain" description="Ion transport" evidence="7">
    <location>
        <begin position="335"/>
        <end position="546"/>
    </location>
</feature>
<dbReference type="InterPro" id="IPR005821">
    <property type="entry name" value="Ion_trans_dom"/>
</dbReference>
<gene>
    <name evidence="8" type="ORF">LSAA_1808</name>
</gene>
<evidence type="ECO:0000256" key="4">
    <source>
        <dbReference type="ARBA" id="ARBA00023136"/>
    </source>
</evidence>
<dbReference type="PANTHER" id="PTHR10037">
    <property type="entry name" value="VOLTAGE-GATED CATION CHANNEL CALCIUM AND SODIUM"/>
    <property type="match status" value="1"/>
</dbReference>
<evidence type="ECO:0000256" key="3">
    <source>
        <dbReference type="ARBA" id="ARBA00022989"/>
    </source>
</evidence>
<feature type="compositionally biased region" description="Pro residues" evidence="5">
    <location>
        <begin position="676"/>
        <end position="702"/>
    </location>
</feature>
<evidence type="ECO:0000313" key="9">
    <source>
        <dbReference type="Proteomes" id="UP000675881"/>
    </source>
</evidence>
<feature type="transmembrane region" description="Helical" evidence="6">
    <location>
        <begin position="405"/>
        <end position="423"/>
    </location>
</feature>
<proteinExistence type="predicted"/>
<feature type="transmembrane region" description="Helical" evidence="6">
    <location>
        <begin position="60"/>
        <end position="80"/>
    </location>
</feature>
<dbReference type="GO" id="GO:0043005">
    <property type="term" value="C:neuron projection"/>
    <property type="evidence" value="ECO:0007669"/>
    <property type="project" value="TreeGrafter"/>
</dbReference>
<dbReference type="GO" id="GO:0086010">
    <property type="term" value="P:membrane depolarization during action potential"/>
    <property type="evidence" value="ECO:0007669"/>
    <property type="project" value="TreeGrafter"/>
</dbReference>
<sequence length="810" mass="93272">MHKCRYLPHFIENGMECKASIDTGLYNATDCIDWNQYYTDCKPGDINPFHGAISFDNIGLAWVAIFLVISLEGWTDVMYFVQDAHFFLELGLLCVAHSYWIIFYDQFMPRCHCHSVLRDKTTGNSQNEGGKSKISIFFHTVQYRTRKFLKKVRTQRLEKKEKKYLQKQANGDLQDYSVMKNVLTHSVVHTNNDGKMDLRLEYDDVGVYLVKSNQNRINLDFDEKGTQTDEILALRSGRAFFEDQSASNGTSPCNHPTLSCQELLALSTALSATLTAQLVFSHKDMKYCSTYNLAEAIDENNKKRAIYSLNGSMTGEHELRGIRRFQAALERIVDHNIFQRGILFCILINTFSMGIEFHKQPELLTKIVEVSNLVFSAIFAVEMILKVSAYGIFRYISDGFNVFDGLIVILSSIEIYNGLIHGIEMDGNSGLSVLRTFRLLRILKLVRFLPNLRRQLVVMLKTMDNVAVFFALLMLFIFIFSILGMNLFGCKFCDKVGNQRKCDRKNFDSLLWATVTVFQILTQEDWNIVLFSGMQRTSHWAALYFGFSNQDEKRSSDRNSDSQINSPIRYKNDMFHGDSLDYPDEEFEIRNGMYISSGRRESSKVNKSILDALRIKVLTEIGEPRQLVMPCPNCGDNRVIMARQVRRQDIENNPIFADLFNNNNNEPNMNNIHNNQPPPDQQQPNSPPPFVPSPPLPPPANELPPSSVITENDLKPSTKNGANGRSNSIHMMLEESSNNSTSEIPRNPIYRIRYWLLMGLNKWRRFLYRRDAYTLYVFHPNHKIRLKCTEITSRGWFDFIVLLFIAKETP</sequence>
<feature type="transmembrane region" description="Helical" evidence="6">
    <location>
        <begin position="370"/>
        <end position="393"/>
    </location>
</feature>
<organism evidence="8 9">
    <name type="scientific">Lepeophtheirus salmonis</name>
    <name type="common">Salmon louse</name>
    <name type="synonym">Caligus salmonis</name>
    <dbReference type="NCBI Taxonomy" id="72036"/>
    <lineage>
        <taxon>Eukaryota</taxon>
        <taxon>Metazoa</taxon>
        <taxon>Ecdysozoa</taxon>
        <taxon>Arthropoda</taxon>
        <taxon>Crustacea</taxon>
        <taxon>Multicrustacea</taxon>
        <taxon>Hexanauplia</taxon>
        <taxon>Copepoda</taxon>
        <taxon>Siphonostomatoida</taxon>
        <taxon>Caligidae</taxon>
        <taxon>Lepeophtheirus</taxon>
    </lineage>
</organism>
<keyword evidence="2 6" id="KW-0812">Transmembrane</keyword>
<protein>
    <submittedName>
        <fullName evidence="8">CACNA1G</fullName>
    </submittedName>
</protein>
<dbReference type="OrthoDB" id="416585at2759"/>
<dbReference type="FunFam" id="1.20.120.350:FF:000007">
    <property type="entry name" value="Voltage-dependent T-type calcium channel subunit alpha"/>
    <property type="match status" value="1"/>
</dbReference>
<feature type="transmembrane region" description="Helical" evidence="6">
    <location>
        <begin position="86"/>
        <end position="104"/>
    </location>
</feature>
<dbReference type="Proteomes" id="UP000675881">
    <property type="component" value="Chromosome 1"/>
</dbReference>
<dbReference type="EMBL" id="HG994580">
    <property type="protein sequence ID" value="CAF2750590.1"/>
    <property type="molecule type" value="Genomic_DNA"/>
</dbReference>
<dbReference type="InterPro" id="IPR043203">
    <property type="entry name" value="VGCC_Ca_Na"/>
</dbReference>
<dbReference type="GO" id="GO:0070509">
    <property type="term" value="P:calcium ion import"/>
    <property type="evidence" value="ECO:0007669"/>
    <property type="project" value="TreeGrafter"/>
</dbReference>
<evidence type="ECO:0000256" key="2">
    <source>
        <dbReference type="ARBA" id="ARBA00022692"/>
    </source>
</evidence>
<evidence type="ECO:0000256" key="6">
    <source>
        <dbReference type="SAM" id="Phobius"/>
    </source>
</evidence>
<keyword evidence="9" id="KW-1185">Reference proteome</keyword>
<evidence type="ECO:0000256" key="5">
    <source>
        <dbReference type="SAM" id="MobiDB-lite"/>
    </source>
</evidence>
<dbReference type="Gene3D" id="1.20.120.350">
    <property type="entry name" value="Voltage-gated potassium channels. Chain C"/>
    <property type="match status" value="1"/>
</dbReference>